<dbReference type="RefSeq" id="WP_090398563.1">
    <property type="nucleotide sequence ID" value="NZ_FNEN01000008.1"/>
</dbReference>
<feature type="domain" description="AAA+ ATPase" evidence="3">
    <location>
        <begin position="28"/>
        <end position="145"/>
    </location>
</feature>
<gene>
    <name evidence="4" type="ORF">SAMN04488123_10817</name>
</gene>
<dbReference type="Pfam" id="PF00005">
    <property type="entry name" value="ABC_tran"/>
    <property type="match status" value="1"/>
</dbReference>
<dbReference type="SMART" id="SM00382">
    <property type="entry name" value="AAA"/>
    <property type="match status" value="1"/>
</dbReference>
<dbReference type="Proteomes" id="UP000198853">
    <property type="component" value="Unassembled WGS sequence"/>
</dbReference>
<reference evidence="4 5" key="1">
    <citation type="submission" date="2016-10" db="EMBL/GenBank/DDBJ databases">
        <authorList>
            <person name="de Groot N.N."/>
        </authorList>
    </citation>
    <scope>NUCLEOTIDE SEQUENCE [LARGE SCALE GENOMIC DNA]</scope>
    <source>
        <strain evidence="4 5">DSM 21771</strain>
    </source>
</reference>
<evidence type="ECO:0000259" key="3">
    <source>
        <dbReference type="SMART" id="SM00382"/>
    </source>
</evidence>
<dbReference type="SUPFAM" id="SSF52540">
    <property type="entry name" value="P-loop containing nucleoside triphosphate hydrolases"/>
    <property type="match status" value="1"/>
</dbReference>
<keyword evidence="1" id="KW-0547">Nucleotide-binding</keyword>
<evidence type="ECO:0000256" key="1">
    <source>
        <dbReference type="ARBA" id="ARBA00022741"/>
    </source>
</evidence>
<dbReference type="GO" id="GO:0016887">
    <property type="term" value="F:ATP hydrolysis activity"/>
    <property type="evidence" value="ECO:0007669"/>
    <property type="project" value="InterPro"/>
</dbReference>
<dbReference type="PANTHER" id="PTHR42855:SF1">
    <property type="entry name" value="ABC TRANSPORTER DOMAIN-CONTAINING PROTEIN"/>
    <property type="match status" value="1"/>
</dbReference>
<organism evidence="4 5">
    <name type="scientific">Natribacillus halophilus</name>
    <dbReference type="NCBI Taxonomy" id="549003"/>
    <lineage>
        <taxon>Bacteria</taxon>
        <taxon>Bacillati</taxon>
        <taxon>Bacillota</taxon>
        <taxon>Bacilli</taxon>
        <taxon>Bacillales</taxon>
        <taxon>Bacillaceae</taxon>
        <taxon>Natribacillus</taxon>
    </lineage>
</organism>
<dbReference type="GO" id="GO:0005524">
    <property type="term" value="F:ATP binding"/>
    <property type="evidence" value="ECO:0007669"/>
    <property type="project" value="UniProtKB-KW"/>
</dbReference>
<dbReference type="InterPro" id="IPR003593">
    <property type="entry name" value="AAA+_ATPase"/>
</dbReference>
<dbReference type="InterPro" id="IPR051309">
    <property type="entry name" value="ABCF_ATPase"/>
</dbReference>
<dbReference type="OrthoDB" id="9760950at2"/>
<evidence type="ECO:0000313" key="4">
    <source>
        <dbReference type="EMBL" id="SDI89067.1"/>
    </source>
</evidence>
<sequence>MVLIQLQNIRFNVRDRTLFHINDLNIHQGDRIGLIGRNGSGKTSLLQMVNGDIPPASGTITKNASVALLPQIKPRMEQKSGGEISQAVINQTLARESELMLADEPTTHLDLAHMEKIYQSCIQKKDLAIHPLIEIRGVLAIGSKENLAYRQAWRKP</sequence>
<evidence type="ECO:0000313" key="5">
    <source>
        <dbReference type="Proteomes" id="UP000198853"/>
    </source>
</evidence>
<accession>A0A1G8P9J4</accession>
<dbReference type="AlphaFoldDB" id="A0A1G8P9J4"/>
<dbReference type="Gene3D" id="3.40.50.300">
    <property type="entry name" value="P-loop containing nucleotide triphosphate hydrolases"/>
    <property type="match status" value="2"/>
</dbReference>
<dbReference type="InterPro" id="IPR027417">
    <property type="entry name" value="P-loop_NTPase"/>
</dbReference>
<keyword evidence="5" id="KW-1185">Reference proteome</keyword>
<keyword evidence="2" id="KW-0067">ATP-binding</keyword>
<dbReference type="InterPro" id="IPR003439">
    <property type="entry name" value="ABC_transporter-like_ATP-bd"/>
</dbReference>
<dbReference type="PANTHER" id="PTHR42855">
    <property type="entry name" value="ABC TRANSPORTER ATP-BINDING SUBUNIT"/>
    <property type="match status" value="1"/>
</dbReference>
<dbReference type="EMBL" id="FNEN01000008">
    <property type="protein sequence ID" value="SDI89067.1"/>
    <property type="molecule type" value="Genomic_DNA"/>
</dbReference>
<protein>
    <submittedName>
        <fullName evidence="4">ABC transporter</fullName>
    </submittedName>
</protein>
<name>A0A1G8P9J4_9BACI</name>
<proteinExistence type="predicted"/>
<evidence type="ECO:0000256" key="2">
    <source>
        <dbReference type="ARBA" id="ARBA00022840"/>
    </source>
</evidence>